<organism evidence="4">
    <name type="scientific">marine sediment metagenome</name>
    <dbReference type="NCBI Taxonomy" id="412755"/>
    <lineage>
        <taxon>unclassified sequences</taxon>
        <taxon>metagenomes</taxon>
        <taxon>ecological metagenomes</taxon>
    </lineage>
</organism>
<name>A0A0F8XNT1_9ZZZZ</name>
<proteinExistence type="predicted"/>
<comment type="pathway">
    <text evidence="1">Cofactor biosynthesis; thiamine diphosphate biosynthesis.</text>
</comment>
<dbReference type="Pfam" id="PF02581">
    <property type="entry name" value="TMP-TENI"/>
    <property type="match status" value="1"/>
</dbReference>
<protein>
    <recommendedName>
        <fullName evidence="3">Thiamine phosphate synthase/TenI domain-containing protein</fullName>
    </recommendedName>
</protein>
<keyword evidence="2" id="KW-0784">Thiamine biosynthesis</keyword>
<dbReference type="PANTHER" id="PTHR20857:SF15">
    <property type="entry name" value="THIAMINE-PHOSPHATE SYNTHASE"/>
    <property type="match status" value="1"/>
</dbReference>
<dbReference type="InterPro" id="IPR022998">
    <property type="entry name" value="ThiamineP_synth_TenI"/>
</dbReference>
<evidence type="ECO:0000313" key="4">
    <source>
        <dbReference type="EMBL" id="KKK70633.1"/>
    </source>
</evidence>
<dbReference type="GO" id="GO:0009228">
    <property type="term" value="P:thiamine biosynthetic process"/>
    <property type="evidence" value="ECO:0007669"/>
    <property type="project" value="UniProtKB-KW"/>
</dbReference>
<evidence type="ECO:0000259" key="3">
    <source>
        <dbReference type="Pfam" id="PF02581"/>
    </source>
</evidence>
<sequence length="114" mass="11715">LAPLIIGKSTHSPEQLRAACDKCPAYVSLGPVFATPTKPTAQVAGLDYLRQAKEILMDTGISHVAIGGITLDNVGEVLSAGAAAIAVCSAVTKAGDPTAICRAMKQKIAAFHEE</sequence>
<dbReference type="InterPro" id="IPR013785">
    <property type="entry name" value="Aldolase_TIM"/>
</dbReference>
<dbReference type="InterPro" id="IPR036206">
    <property type="entry name" value="ThiamineP_synth_sf"/>
</dbReference>
<evidence type="ECO:0000256" key="2">
    <source>
        <dbReference type="ARBA" id="ARBA00022977"/>
    </source>
</evidence>
<feature type="domain" description="Thiamine phosphate synthase/TenI" evidence="3">
    <location>
        <begin position="4"/>
        <end position="91"/>
    </location>
</feature>
<evidence type="ECO:0000256" key="1">
    <source>
        <dbReference type="ARBA" id="ARBA00004948"/>
    </source>
</evidence>
<comment type="caution">
    <text evidence="4">The sequence shown here is derived from an EMBL/GenBank/DDBJ whole genome shotgun (WGS) entry which is preliminary data.</text>
</comment>
<dbReference type="PANTHER" id="PTHR20857">
    <property type="entry name" value="THIAMINE-PHOSPHATE PYROPHOSPHORYLASE"/>
    <property type="match status" value="1"/>
</dbReference>
<dbReference type="GO" id="GO:0005737">
    <property type="term" value="C:cytoplasm"/>
    <property type="evidence" value="ECO:0007669"/>
    <property type="project" value="TreeGrafter"/>
</dbReference>
<gene>
    <name evidence="4" type="ORF">LCGC14_2922040</name>
</gene>
<dbReference type="SUPFAM" id="SSF51391">
    <property type="entry name" value="Thiamin phosphate synthase"/>
    <property type="match status" value="1"/>
</dbReference>
<dbReference type="CDD" id="cd00564">
    <property type="entry name" value="TMP_TenI"/>
    <property type="match status" value="1"/>
</dbReference>
<dbReference type="AlphaFoldDB" id="A0A0F8XNT1"/>
<feature type="non-terminal residue" evidence="4">
    <location>
        <position position="1"/>
    </location>
</feature>
<dbReference type="EMBL" id="LAZR01058100">
    <property type="protein sequence ID" value="KKK70633.1"/>
    <property type="molecule type" value="Genomic_DNA"/>
</dbReference>
<dbReference type="GO" id="GO:0004789">
    <property type="term" value="F:thiamine-phosphate diphosphorylase activity"/>
    <property type="evidence" value="ECO:0007669"/>
    <property type="project" value="TreeGrafter"/>
</dbReference>
<dbReference type="Gene3D" id="3.20.20.70">
    <property type="entry name" value="Aldolase class I"/>
    <property type="match status" value="1"/>
</dbReference>
<reference evidence="4" key="1">
    <citation type="journal article" date="2015" name="Nature">
        <title>Complex archaea that bridge the gap between prokaryotes and eukaryotes.</title>
        <authorList>
            <person name="Spang A."/>
            <person name="Saw J.H."/>
            <person name="Jorgensen S.L."/>
            <person name="Zaremba-Niedzwiedzka K."/>
            <person name="Martijn J."/>
            <person name="Lind A.E."/>
            <person name="van Eijk R."/>
            <person name="Schleper C."/>
            <person name="Guy L."/>
            <person name="Ettema T.J."/>
        </authorList>
    </citation>
    <scope>NUCLEOTIDE SEQUENCE</scope>
</reference>
<accession>A0A0F8XNT1</accession>